<dbReference type="Pfam" id="PF00027">
    <property type="entry name" value="cNMP_binding"/>
    <property type="match status" value="1"/>
</dbReference>
<gene>
    <name evidence="8" type="ORF">FJZ00_09105</name>
</gene>
<dbReference type="InterPro" id="IPR002645">
    <property type="entry name" value="STAS_dom"/>
</dbReference>
<evidence type="ECO:0000256" key="3">
    <source>
        <dbReference type="ARBA" id="ARBA00022989"/>
    </source>
</evidence>
<feature type="transmembrane region" description="Helical" evidence="5">
    <location>
        <begin position="46"/>
        <end position="64"/>
    </location>
</feature>
<evidence type="ECO:0000256" key="4">
    <source>
        <dbReference type="ARBA" id="ARBA00023136"/>
    </source>
</evidence>
<dbReference type="InterPro" id="IPR018490">
    <property type="entry name" value="cNMP-bd_dom_sf"/>
</dbReference>
<dbReference type="PROSITE" id="PS50801">
    <property type="entry name" value="STAS"/>
    <property type="match status" value="1"/>
</dbReference>
<feature type="transmembrane region" description="Helical" evidence="5">
    <location>
        <begin position="70"/>
        <end position="88"/>
    </location>
</feature>
<dbReference type="GO" id="GO:0016020">
    <property type="term" value="C:membrane"/>
    <property type="evidence" value="ECO:0007669"/>
    <property type="project" value="UniProtKB-SubCell"/>
</dbReference>
<dbReference type="InterPro" id="IPR018488">
    <property type="entry name" value="cNMP-bd_CS"/>
</dbReference>
<feature type="non-terminal residue" evidence="8">
    <location>
        <position position="1"/>
    </location>
</feature>
<dbReference type="SUPFAM" id="SSF51206">
    <property type="entry name" value="cAMP-binding domain-like"/>
    <property type="match status" value="1"/>
</dbReference>
<dbReference type="PROSITE" id="PS50042">
    <property type="entry name" value="CNMP_BINDING_3"/>
    <property type="match status" value="1"/>
</dbReference>
<proteinExistence type="predicted"/>
<dbReference type="SMART" id="SM00100">
    <property type="entry name" value="cNMP"/>
    <property type="match status" value="1"/>
</dbReference>
<dbReference type="InterPro" id="IPR011547">
    <property type="entry name" value="SLC26A/SulP_dom"/>
</dbReference>
<dbReference type="Gene3D" id="2.60.120.10">
    <property type="entry name" value="Jelly Rolls"/>
    <property type="match status" value="1"/>
</dbReference>
<name>A0A938BNE4_9BACT</name>
<dbReference type="EMBL" id="VGJX01000520">
    <property type="protein sequence ID" value="MBM3275298.1"/>
    <property type="molecule type" value="Genomic_DNA"/>
</dbReference>
<dbReference type="Proteomes" id="UP000703893">
    <property type="component" value="Unassembled WGS sequence"/>
</dbReference>
<keyword evidence="2 5" id="KW-0812">Transmembrane</keyword>
<evidence type="ECO:0000259" key="7">
    <source>
        <dbReference type="PROSITE" id="PS50801"/>
    </source>
</evidence>
<dbReference type="SUPFAM" id="SSF52091">
    <property type="entry name" value="SpoIIaa-like"/>
    <property type="match status" value="1"/>
</dbReference>
<dbReference type="InterPro" id="IPR036513">
    <property type="entry name" value="STAS_dom_sf"/>
</dbReference>
<keyword evidence="3 5" id="KW-1133">Transmembrane helix</keyword>
<evidence type="ECO:0000256" key="5">
    <source>
        <dbReference type="SAM" id="Phobius"/>
    </source>
</evidence>
<dbReference type="AlphaFoldDB" id="A0A938BNE4"/>
<dbReference type="Gene3D" id="3.30.750.24">
    <property type="entry name" value="STAS domain"/>
    <property type="match status" value="1"/>
</dbReference>
<dbReference type="InterPro" id="IPR014710">
    <property type="entry name" value="RmlC-like_jellyroll"/>
</dbReference>
<reference evidence="8 9" key="1">
    <citation type="submission" date="2019-03" db="EMBL/GenBank/DDBJ databases">
        <title>Lake Tanganyika Metagenome-Assembled Genomes (MAGs).</title>
        <authorList>
            <person name="Tran P."/>
        </authorList>
    </citation>
    <scope>NUCLEOTIDE SEQUENCE [LARGE SCALE GENOMIC DNA]</scope>
    <source>
        <strain evidence="8">K_DeepCast_65m_m2_236</strain>
    </source>
</reference>
<organism evidence="8 9">
    <name type="scientific">Candidatus Tanganyikabacteria bacterium</name>
    <dbReference type="NCBI Taxonomy" id="2961651"/>
    <lineage>
        <taxon>Bacteria</taxon>
        <taxon>Bacillati</taxon>
        <taxon>Candidatus Sericytochromatia</taxon>
        <taxon>Candidatus Tanganyikabacteria</taxon>
    </lineage>
</organism>
<dbReference type="CDD" id="cd07042">
    <property type="entry name" value="STAS_SulP_like_sulfate_transporter"/>
    <property type="match status" value="1"/>
</dbReference>
<sequence length="440" mass="47062">ADLDKELRSGGLVNLISAATGGYVAALSVSRTLVAFQSGGRTRLTGFIIAAVCGAAFVGAAGLVAYMPRAVLAGLLLAMGLGLLYDWLVAGYRRLHREDYAVVVLILGTTVAFGFAPGVAVGMLAACAAFAFNYARTHVIRQELSGKEVRSAFERSAGDREILDRHGAELLVCRFQGYLFFGTAYAILQHLRRRLAQPEAPRVIALDFTAVQGLDTSAVVTFQKLRQIAARADCKLVFAAMDAQVSKELEGAGCLARDAQAVEVLPDLDHALEWSEDRILDRHRVCSPQHDDGMDRWLAAEFGDLAAAERVRAVLERRTYGTGDYVFREGDPSDSLYLVESGRVSVVLGGNGTPIRLHTYLGGTVVGEMGLYTTEPRSASVVADEPAVLLRLSAKAFAALAANDPVLANALHSLVVRILAHRLAGANAEKAALKRLGTLI</sequence>
<dbReference type="PROSITE" id="PS00889">
    <property type="entry name" value="CNMP_BINDING_2"/>
    <property type="match status" value="1"/>
</dbReference>
<dbReference type="PANTHER" id="PTHR43310">
    <property type="entry name" value="SULFATE TRANSPORTER YBAR-RELATED"/>
    <property type="match status" value="1"/>
</dbReference>
<keyword evidence="4 5" id="KW-0472">Membrane</keyword>
<evidence type="ECO:0000313" key="8">
    <source>
        <dbReference type="EMBL" id="MBM3275298.1"/>
    </source>
</evidence>
<dbReference type="InterPro" id="IPR000595">
    <property type="entry name" value="cNMP-bd_dom"/>
</dbReference>
<protein>
    <submittedName>
        <fullName evidence="8">SLC26A/SulP transporter family protein</fullName>
    </submittedName>
</protein>
<comment type="caution">
    <text evidence="8">The sequence shown here is derived from an EMBL/GenBank/DDBJ whole genome shotgun (WGS) entry which is preliminary data.</text>
</comment>
<feature type="domain" description="STAS" evidence="7">
    <location>
        <begin position="170"/>
        <end position="275"/>
    </location>
</feature>
<dbReference type="CDD" id="cd00038">
    <property type="entry name" value="CAP_ED"/>
    <property type="match status" value="1"/>
</dbReference>
<evidence type="ECO:0000256" key="1">
    <source>
        <dbReference type="ARBA" id="ARBA00004141"/>
    </source>
</evidence>
<feature type="transmembrane region" description="Helical" evidence="5">
    <location>
        <begin position="100"/>
        <end position="132"/>
    </location>
</feature>
<feature type="domain" description="Cyclic nucleotide-binding" evidence="6">
    <location>
        <begin position="315"/>
        <end position="400"/>
    </location>
</feature>
<accession>A0A938BNE4</accession>
<dbReference type="InterPro" id="IPR052706">
    <property type="entry name" value="Membrane-Transporter-like"/>
</dbReference>
<evidence type="ECO:0000259" key="6">
    <source>
        <dbReference type="PROSITE" id="PS50042"/>
    </source>
</evidence>
<dbReference type="PANTHER" id="PTHR43310:SF1">
    <property type="entry name" value="SULFATE TRANSPORTER YBAR-RELATED"/>
    <property type="match status" value="1"/>
</dbReference>
<dbReference type="Pfam" id="PF01740">
    <property type="entry name" value="STAS"/>
    <property type="match status" value="1"/>
</dbReference>
<feature type="transmembrane region" description="Helical" evidence="5">
    <location>
        <begin position="12"/>
        <end position="34"/>
    </location>
</feature>
<comment type="subcellular location">
    <subcellularLocation>
        <location evidence="1">Membrane</location>
        <topology evidence="1">Multi-pass membrane protein</topology>
    </subcellularLocation>
</comment>
<dbReference type="Pfam" id="PF00916">
    <property type="entry name" value="Sulfate_transp"/>
    <property type="match status" value="1"/>
</dbReference>
<evidence type="ECO:0000313" key="9">
    <source>
        <dbReference type="Proteomes" id="UP000703893"/>
    </source>
</evidence>
<evidence type="ECO:0000256" key="2">
    <source>
        <dbReference type="ARBA" id="ARBA00022692"/>
    </source>
</evidence>